<dbReference type="RefSeq" id="WP_124397262.1">
    <property type="nucleotide sequence ID" value="NZ_BHZE01000005.1"/>
</dbReference>
<organism evidence="2 3">
    <name type="scientific">Thermaurantimonas aggregans</name>
    <dbReference type="NCBI Taxonomy" id="2173829"/>
    <lineage>
        <taxon>Bacteria</taxon>
        <taxon>Pseudomonadati</taxon>
        <taxon>Bacteroidota</taxon>
        <taxon>Flavobacteriia</taxon>
        <taxon>Flavobacteriales</taxon>
        <taxon>Schleiferiaceae</taxon>
        <taxon>Thermaurantimonas</taxon>
    </lineage>
</organism>
<dbReference type="Proteomes" id="UP000286715">
    <property type="component" value="Unassembled WGS sequence"/>
</dbReference>
<dbReference type="AlphaFoldDB" id="A0A401XJM2"/>
<reference evidence="2 3" key="1">
    <citation type="submission" date="2018-11" db="EMBL/GenBank/DDBJ databases">
        <title>Schleiferia aggregans sp. nov., a moderately thermophilic heterotrophic bacterium isolated from microbial mats at a terrestrial hot spring.</title>
        <authorList>
            <person name="Iino T."/>
            <person name="Ohkuma M."/>
            <person name="Haruta S."/>
        </authorList>
    </citation>
    <scope>NUCLEOTIDE SEQUENCE [LARGE SCALE GENOMIC DNA]</scope>
    <source>
        <strain evidence="2 3">LA</strain>
    </source>
</reference>
<name>A0A401XJM2_9FLAO</name>
<evidence type="ECO:0000259" key="1">
    <source>
        <dbReference type="Pfam" id="PF08885"/>
    </source>
</evidence>
<gene>
    <name evidence="2" type="ORF">JCM31826_06820</name>
</gene>
<dbReference type="Pfam" id="PF08885">
    <property type="entry name" value="GSCFA"/>
    <property type="match status" value="1"/>
</dbReference>
<proteinExistence type="predicted"/>
<protein>
    <recommendedName>
        <fullName evidence="1">GSCFA domain-containing protein</fullName>
    </recommendedName>
</protein>
<keyword evidence="3" id="KW-1185">Reference proteome</keyword>
<dbReference type="OrthoDB" id="9807687at2"/>
<dbReference type="InterPro" id="IPR014982">
    <property type="entry name" value="GSCFA"/>
</dbReference>
<evidence type="ECO:0000313" key="3">
    <source>
        <dbReference type="Proteomes" id="UP000286715"/>
    </source>
</evidence>
<feature type="domain" description="GSCFA" evidence="1">
    <location>
        <begin position="26"/>
        <end position="259"/>
    </location>
</feature>
<dbReference type="EMBL" id="BHZE01000005">
    <property type="protein sequence ID" value="GCD77200.1"/>
    <property type="molecule type" value="Genomic_DNA"/>
</dbReference>
<dbReference type="SUPFAM" id="SSF52266">
    <property type="entry name" value="SGNH hydrolase"/>
    <property type="match status" value="1"/>
</dbReference>
<accession>A0A401XJM2</accession>
<sequence>MTFQHRILGFPKVETAERLLEADDTVVLLGSCFSENIGARLQRLYHPAVVNPLGIAFDPNSLLKHLKQAFSAEEEDTFFERDGIYLSWLHHSAFYAVSKEALKEKIQHASNVLKKSVLEAGLIVITLGTAYYYVLKNEQLPVANCHKMPSGIFEKRLLAPSDVERVLEESIALISQKNSRASIVLTVSPVKHLRDGVVQNTRSKAHLLAAVHSVVDRHKQVFYFPSYEIITDVLRNYEYYEDDMAHPTKKAIDIVFEYFVNTWATKNTQKRFTRIDQFLKNLNHQIRIPEAESARRWFLQLKNEKEQLLKEFGIELSREDDDLWKALSALFERQ</sequence>
<evidence type="ECO:0000313" key="2">
    <source>
        <dbReference type="EMBL" id="GCD77200.1"/>
    </source>
</evidence>
<comment type="caution">
    <text evidence="2">The sequence shown here is derived from an EMBL/GenBank/DDBJ whole genome shotgun (WGS) entry which is preliminary data.</text>
</comment>